<dbReference type="Proteomes" id="UP000317421">
    <property type="component" value="Unassembled WGS sequence"/>
</dbReference>
<keyword evidence="1" id="KW-0812">Transmembrane</keyword>
<feature type="transmembrane region" description="Helical" evidence="1">
    <location>
        <begin position="21"/>
        <end position="39"/>
    </location>
</feature>
<dbReference type="PANTHER" id="PTHR14969:SF13">
    <property type="entry name" value="AT30094P"/>
    <property type="match status" value="1"/>
</dbReference>
<protein>
    <submittedName>
        <fullName evidence="3">Phosphatidylglycerophosphatase B</fullName>
    </submittedName>
</protein>
<dbReference type="Pfam" id="PF01569">
    <property type="entry name" value="PAP2"/>
    <property type="match status" value="1"/>
</dbReference>
<name>A0A5C6AI98_9BACT</name>
<keyword evidence="4" id="KW-1185">Reference proteome</keyword>
<evidence type="ECO:0000313" key="3">
    <source>
        <dbReference type="EMBL" id="TWT99140.1"/>
    </source>
</evidence>
<dbReference type="OrthoDB" id="9789113at2"/>
<dbReference type="CDD" id="cd03392">
    <property type="entry name" value="PAP2_like_2"/>
    <property type="match status" value="1"/>
</dbReference>
<organism evidence="3 4">
    <name type="scientific">Botrimarina colliarenosi</name>
    <dbReference type="NCBI Taxonomy" id="2528001"/>
    <lineage>
        <taxon>Bacteria</taxon>
        <taxon>Pseudomonadati</taxon>
        <taxon>Planctomycetota</taxon>
        <taxon>Planctomycetia</taxon>
        <taxon>Pirellulales</taxon>
        <taxon>Lacipirellulaceae</taxon>
        <taxon>Botrimarina</taxon>
    </lineage>
</organism>
<dbReference type="SMART" id="SM00014">
    <property type="entry name" value="acidPPc"/>
    <property type="match status" value="1"/>
</dbReference>
<dbReference type="RefSeq" id="WP_146441372.1">
    <property type="nucleotide sequence ID" value="NZ_SJPR01000001.1"/>
</dbReference>
<reference evidence="3 4" key="1">
    <citation type="submission" date="2019-02" db="EMBL/GenBank/DDBJ databases">
        <title>Deep-cultivation of Planctomycetes and their phenomic and genomic characterization uncovers novel biology.</title>
        <authorList>
            <person name="Wiegand S."/>
            <person name="Jogler M."/>
            <person name="Boedeker C."/>
            <person name="Pinto D."/>
            <person name="Vollmers J."/>
            <person name="Rivas-Marin E."/>
            <person name="Kohn T."/>
            <person name="Peeters S.H."/>
            <person name="Heuer A."/>
            <person name="Rast P."/>
            <person name="Oberbeckmann S."/>
            <person name="Bunk B."/>
            <person name="Jeske O."/>
            <person name="Meyerdierks A."/>
            <person name="Storesund J.E."/>
            <person name="Kallscheuer N."/>
            <person name="Luecker S."/>
            <person name="Lage O.M."/>
            <person name="Pohl T."/>
            <person name="Merkel B.J."/>
            <person name="Hornburger P."/>
            <person name="Mueller R.-W."/>
            <person name="Bruemmer F."/>
            <person name="Labrenz M."/>
            <person name="Spormann A.M."/>
            <person name="Op Den Camp H."/>
            <person name="Overmann J."/>
            <person name="Amann R."/>
            <person name="Jetten M.S.M."/>
            <person name="Mascher T."/>
            <person name="Medema M.H."/>
            <person name="Devos D.P."/>
            <person name="Kaster A.-K."/>
            <person name="Ovreas L."/>
            <person name="Rohde M."/>
            <person name="Galperin M.Y."/>
            <person name="Jogler C."/>
        </authorList>
    </citation>
    <scope>NUCLEOTIDE SEQUENCE [LARGE SCALE GENOMIC DNA]</scope>
    <source>
        <strain evidence="3 4">Pla108</strain>
    </source>
</reference>
<dbReference type="EMBL" id="SJPR01000001">
    <property type="protein sequence ID" value="TWT99140.1"/>
    <property type="molecule type" value="Genomic_DNA"/>
</dbReference>
<comment type="caution">
    <text evidence="3">The sequence shown here is derived from an EMBL/GenBank/DDBJ whole genome shotgun (WGS) entry which is preliminary data.</text>
</comment>
<feature type="transmembrane region" description="Helical" evidence="1">
    <location>
        <begin position="180"/>
        <end position="201"/>
    </location>
</feature>
<sequence length="252" mass="26722">MIPTPPSTSSKPLSESWRWKLAALAAAAAVAIFGFVRLAEVVARGELRDFDQALLLSLREPADPSDPIGPRWVEESMRDMTALGGLAVSSLVTAGSVAWLVISQRRVLALYVACAVVSGIAVCLVLKSTYDRPRPQLAPHGSHVYTKSFPSGHTMTAATVYLTLAALLARSEPRRVARVFLWTVAIGVTAMVGISRVYLAVHWPTDVAAGAALGVGWAILSGCVALLLARLLRRTPSTKAIAEGLEDANSPS</sequence>
<dbReference type="SUPFAM" id="SSF48317">
    <property type="entry name" value="Acid phosphatase/Vanadium-dependent haloperoxidase"/>
    <property type="match status" value="1"/>
</dbReference>
<keyword evidence="1" id="KW-0472">Membrane</keyword>
<feature type="transmembrane region" description="Helical" evidence="1">
    <location>
        <begin position="108"/>
        <end position="130"/>
    </location>
</feature>
<dbReference type="InterPro" id="IPR036938">
    <property type="entry name" value="PAP2/HPO_sf"/>
</dbReference>
<proteinExistence type="predicted"/>
<evidence type="ECO:0000259" key="2">
    <source>
        <dbReference type="SMART" id="SM00014"/>
    </source>
</evidence>
<evidence type="ECO:0000313" key="4">
    <source>
        <dbReference type="Proteomes" id="UP000317421"/>
    </source>
</evidence>
<dbReference type="PANTHER" id="PTHR14969">
    <property type="entry name" value="SPHINGOSINE-1-PHOSPHATE PHOSPHOHYDROLASE"/>
    <property type="match status" value="1"/>
</dbReference>
<feature type="transmembrane region" description="Helical" evidence="1">
    <location>
        <begin position="150"/>
        <end position="168"/>
    </location>
</feature>
<feature type="domain" description="Phosphatidic acid phosphatase type 2/haloperoxidase" evidence="2">
    <location>
        <begin position="108"/>
        <end position="222"/>
    </location>
</feature>
<dbReference type="Gene3D" id="1.20.144.10">
    <property type="entry name" value="Phosphatidic acid phosphatase type 2/haloperoxidase"/>
    <property type="match status" value="1"/>
</dbReference>
<dbReference type="AlphaFoldDB" id="A0A5C6AI98"/>
<accession>A0A5C6AI98</accession>
<keyword evidence="1" id="KW-1133">Transmembrane helix</keyword>
<gene>
    <name evidence="3" type="ORF">Pla108_00730</name>
</gene>
<feature type="transmembrane region" description="Helical" evidence="1">
    <location>
        <begin position="80"/>
        <end position="101"/>
    </location>
</feature>
<feature type="transmembrane region" description="Helical" evidence="1">
    <location>
        <begin position="207"/>
        <end position="229"/>
    </location>
</feature>
<dbReference type="InterPro" id="IPR000326">
    <property type="entry name" value="PAP2/HPO"/>
</dbReference>
<evidence type="ECO:0000256" key="1">
    <source>
        <dbReference type="SAM" id="Phobius"/>
    </source>
</evidence>